<dbReference type="eggNOG" id="KOG1238">
    <property type="taxonomic scope" value="Eukaryota"/>
</dbReference>
<dbReference type="PANTHER" id="PTHR11552">
    <property type="entry name" value="GLUCOSE-METHANOL-CHOLINE GMC OXIDOREDUCTASE"/>
    <property type="match status" value="1"/>
</dbReference>
<protein>
    <recommendedName>
        <fullName evidence="7 8">Glucose-methanol-choline oxidoreductase N-terminal domain-containing protein</fullName>
    </recommendedName>
</protein>
<dbReference type="Gene3D" id="3.50.50.60">
    <property type="entry name" value="FAD/NAD(P)-binding domain"/>
    <property type="match status" value="1"/>
</dbReference>
<dbReference type="GO" id="GO:0050660">
    <property type="term" value="F:flavin adenine dinucleotide binding"/>
    <property type="evidence" value="ECO:0007669"/>
    <property type="project" value="InterPro"/>
</dbReference>
<feature type="domain" description="Glucose-methanol-choline oxidoreductase N-terminal" evidence="8">
    <location>
        <begin position="316"/>
        <end position="330"/>
    </location>
</feature>
<sequence>MWQGNMAAVCSAQCPIPSVGAVNTLVSLLVEGLLSAQCNISSPAEWPEDYGEVVLRTGLKESFDFVVIGAGTAGSVMASRLSENPKWRVLVLEAGGDPPPESEVPNTFSAMQHSPHSYRYFTEPDNGRSCLALENERCHWPRGKTIGGSGAMNVMLFVRGTRQDYDLWCEHGSEGWCYDDVWPYYVKAITPQGNASHPMGYVTLNHFGRFTEDINSVLLQGAQELKQPLVEDFVEGSYVGYAYVKGTVENGRRSSTGKSYLAKVAKRPNLRVIKHAQVKKLEFDSQGRKVNSVEFVVQNKSSLKVNVGRELILSAGAIDSPKLLMLSGVGPKDHLGSLKIPVIHDLPVGKNLQDHMVVIMFFRIPAPPPNTLDSLNATYEYLTGNKGPLSGVGTAHVTGFVKVNTSDPSPYPDVEIHHFLTRRGNRNGLLLLLNGFTVKQHYQRYLLKELETHTILTKFVVLAHPRSRGNLTLKSSSAHDPPILQTGYLQDPLDGEILMGGINYMMELEKTSAYSSNQLELLHIPIEECDRFRYKSPDYWHCYIRYFSSTCYHQVGTVKMGSPQDKSACVNPDLLLKGVDNLRVVDASIMLYVSTGNTNAPTIVIAEKAADMVKARWEGVQ</sequence>
<evidence type="ECO:0000313" key="9">
    <source>
        <dbReference type="EnsemblMetazoa" id="MDOA014008-PA"/>
    </source>
</evidence>
<keyword evidence="3 6" id="KW-0285">Flavoprotein</keyword>
<dbReference type="OrthoDB" id="269227at2759"/>
<evidence type="ECO:0000256" key="4">
    <source>
        <dbReference type="ARBA" id="ARBA00022827"/>
    </source>
</evidence>
<proteinExistence type="inferred from homology"/>
<feature type="binding site" evidence="5">
    <location>
        <position position="278"/>
    </location>
    <ligand>
        <name>FAD</name>
        <dbReference type="ChEBI" id="CHEBI:57692"/>
    </ligand>
</feature>
<dbReference type="PROSITE" id="PS00624">
    <property type="entry name" value="GMC_OXRED_2"/>
    <property type="match status" value="1"/>
</dbReference>
<evidence type="ECO:0000259" key="8">
    <source>
        <dbReference type="PROSITE" id="PS00624"/>
    </source>
</evidence>
<dbReference type="RefSeq" id="XP_005175401.3">
    <property type="nucleotide sequence ID" value="XM_005175344.4"/>
</dbReference>
<dbReference type="PIRSF" id="PIRSF000137">
    <property type="entry name" value="Alcohol_oxidase"/>
    <property type="match status" value="1"/>
</dbReference>
<dbReference type="SUPFAM" id="SSF51905">
    <property type="entry name" value="FAD/NAD(P)-binding domain"/>
    <property type="match status" value="1"/>
</dbReference>
<evidence type="ECO:0000256" key="6">
    <source>
        <dbReference type="RuleBase" id="RU003968"/>
    </source>
</evidence>
<dbReference type="EnsemblMetazoa" id="MDOA014008-RA">
    <property type="protein sequence ID" value="MDOA014008-PA"/>
    <property type="gene ID" value="MDOA014008"/>
</dbReference>
<dbReference type="InterPro" id="IPR036188">
    <property type="entry name" value="FAD/NAD-bd_sf"/>
</dbReference>
<name>A0A1I8NDA2_MUSDO</name>
<evidence type="ECO:0000259" key="7">
    <source>
        <dbReference type="PROSITE" id="PS00623"/>
    </source>
</evidence>
<dbReference type="InterPro" id="IPR012132">
    <property type="entry name" value="GMC_OxRdtase"/>
</dbReference>
<comment type="cofactor">
    <cofactor evidence="1 5">
        <name>FAD</name>
        <dbReference type="ChEBI" id="CHEBI:57692"/>
    </cofactor>
</comment>
<dbReference type="SUPFAM" id="SSF54373">
    <property type="entry name" value="FAD-linked reductases, C-terminal domain"/>
    <property type="match status" value="1"/>
</dbReference>
<dbReference type="Gene3D" id="3.30.560.10">
    <property type="entry name" value="Glucose Oxidase, domain 3"/>
    <property type="match status" value="1"/>
</dbReference>
<keyword evidence="4 5" id="KW-0274">FAD</keyword>
<feature type="domain" description="Glucose-methanol-choline oxidoreductase N-terminal" evidence="7">
    <location>
        <begin position="143"/>
        <end position="166"/>
    </location>
</feature>
<evidence type="ECO:0000256" key="3">
    <source>
        <dbReference type="ARBA" id="ARBA00022630"/>
    </source>
</evidence>
<dbReference type="PROSITE" id="PS00623">
    <property type="entry name" value="GMC_OXRED_1"/>
    <property type="match status" value="1"/>
</dbReference>
<dbReference type="InterPro" id="IPR000172">
    <property type="entry name" value="GMC_OxRdtase_N"/>
</dbReference>
<reference evidence="9" key="1">
    <citation type="submission" date="2020-05" db="UniProtKB">
        <authorList>
            <consortium name="EnsemblMetazoa"/>
        </authorList>
    </citation>
    <scope>IDENTIFICATION</scope>
    <source>
        <strain evidence="9">Aabys</strain>
    </source>
</reference>
<dbReference type="VEuPathDB" id="VectorBase:MDOMA2_020140"/>
<comment type="similarity">
    <text evidence="2 6">Belongs to the GMC oxidoreductase family.</text>
</comment>
<evidence type="ECO:0000256" key="5">
    <source>
        <dbReference type="PIRSR" id="PIRSR000137-2"/>
    </source>
</evidence>
<dbReference type="PANTHER" id="PTHR11552:SF147">
    <property type="entry name" value="CHOLINE DEHYDROGENASE, MITOCHONDRIAL"/>
    <property type="match status" value="1"/>
</dbReference>
<dbReference type="STRING" id="7370.A0A1I8NDA2"/>
<dbReference type="Pfam" id="PF00732">
    <property type="entry name" value="GMC_oxred_N"/>
    <property type="match status" value="1"/>
</dbReference>
<dbReference type="Pfam" id="PF05199">
    <property type="entry name" value="GMC_oxred_C"/>
    <property type="match status" value="1"/>
</dbReference>
<accession>A0A1I8NDA2</accession>
<evidence type="ECO:0000256" key="1">
    <source>
        <dbReference type="ARBA" id="ARBA00001974"/>
    </source>
</evidence>
<dbReference type="VEuPathDB" id="VectorBase:MDOA014008"/>
<dbReference type="InterPro" id="IPR007867">
    <property type="entry name" value="GMC_OxRtase_C"/>
</dbReference>
<gene>
    <name evidence="9" type="primary">101899664</name>
</gene>
<dbReference type="AlphaFoldDB" id="A0A1I8NDA2"/>
<dbReference type="GO" id="GO:0016614">
    <property type="term" value="F:oxidoreductase activity, acting on CH-OH group of donors"/>
    <property type="evidence" value="ECO:0007669"/>
    <property type="project" value="InterPro"/>
</dbReference>
<evidence type="ECO:0000256" key="2">
    <source>
        <dbReference type="ARBA" id="ARBA00010790"/>
    </source>
</evidence>
<dbReference type="KEGG" id="mde:101899664"/>
<organism evidence="9">
    <name type="scientific">Musca domestica</name>
    <name type="common">House fly</name>
    <dbReference type="NCBI Taxonomy" id="7370"/>
    <lineage>
        <taxon>Eukaryota</taxon>
        <taxon>Metazoa</taxon>
        <taxon>Ecdysozoa</taxon>
        <taxon>Arthropoda</taxon>
        <taxon>Hexapoda</taxon>
        <taxon>Insecta</taxon>
        <taxon>Pterygota</taxon>
        <taxon>Neoptera</taxon>
        <taxon>Endopterygota</taxon>
        <taxon>Diptera</taxon>
        <taxon>Brachycera</taxon>
        <taxon>Muscomorpha</taxon>
        <taxon>Muscoidea</taxon>
        <taxon>Muscidae</taxon>
        <taxon>Musca</taxon>
    </lineage>
</organism>